<accession>A0A812RDQ4</accession>
<protein>
    <recommendedName>
        <fullName evidence="3">Reverse transcriptase domain-containing protein</fullName>
    </recommendedName>
</protein>
<dbReference type="AlphaFoldDB" id="A0A812RDQ4"/>
<evidence type="ECO:0000313" key="2">
    <source>
        <dbReference type="Proteomes" id="UP000649617"/>
    </source>
</evidence>
<feature type="non-terminal residue" evidence="1">
    <location>
        <position position="1"/>
    </location>
</feature>
<organism evidence="1 2">
    <name type="scientific">Symbiodinium pilosum</name>
    <name type="common">Dinoflagellate</name>
    <dbReference type="NCBI Taxonomy" id="2952"/>
    <lineage>
        <taxon>Eukaryota</taxon>
        <taxon>Sar</taxon>
        <taxon>Alveolata</taxon>
        <taxon>Dinophyceae</taxon>
        <taxon>Suessiales</taxon>
        <taxon>Symbiodiniaceae</taxon>
        <taxon>Symbiodinium</taxon>
    </lineage>
</organism>
<reference evidence="1" key="1">
    <citation type="submission" date="2021-02" db="EMBL/GenBank/DDBJ databases">
        <authorList>
            <person name="Dougan E. K."/>
            <person name="Rhodes N."/>
            <person name="Thang M."/>
            <person name="Chan C."/>
        </authorList>
    </citation>
    <scope>NUCLEOTIDE SEQUENCE</scope>
</reference>
<sequence length="116" mass="12762">FQGSVRPVPIRFQHARAGSEALIHAVRAAVEADPRTTVLSIDGVGAYDHISRASMFTALRDLASLASLLPFSMLFYGQASRYSFYDGEGRRHEAAYWASWADTVGALQAHHPDELE</sequence>
<feature type="non-terminal residue" evidence="1">
    <location>
        <position position="116"/>
    </location>
</feature>
<evidence type="ECO:0008006" key="3">
    <source>
        <dbReference type="Google" id="ProtNLM"/>
    </source>
</evidence>
<proteinExistence type="predicted"/>
<comment type="caution">
    <text evidence="1">The sequence shown here is derived from an EMBL/GenBank/DDBJ whole genome shotgun (WGS) entry which is preliminary data.</text>
</comment>
<evidence type="ECO:0000313" key="1">
    <source>
        <dbReference type="EMBL" id="CAE7432130.1"/>
    </source>
</evidence>
<dbReference type="EMBL" id="CAJNIZ010019838">
    <property type="protein sequence ID" value="CAE7432130.1"/>
    <property type="molecule type" value="Genomic_DNA"/>
</dbReference>
<dbReference type="OrthoDB" id="446848at2759"/>
<dbReference type="Proteomes" id="UP000649617">
    <property type="component" value="Unassembled WGS sequence"/>
</dbReference>
<name>A0A812RDQ4_SYMPI</name>
<gene>
    <name evidence="1" type="ORF">SPIL2461_LOCUS10573</name>
</gene>
<keyword evidence="2" id="KW-1185">Reference proteome</keyword>